<dbReference type="AlphaFoldDB" id="A0A1I3UGK4"/>
<dbReference type="EMBL" id="FOSG01000001">
    <property type="protein sequence ID" value="SFJ80996.1"/>
    <property type="molecule type" value="Genomic_DNA"/>
</dbReference>
<dbReference type="InterPro" id="IPR015797">
    <property type="entry name" value="NUDIX_hydrolase-like_dom_sf"/>
</dbReference>
<reference evidence="2" key="1">
    <citation type="submission" date="2016-10" db="EMBL/GenBank/DDBJ databases">
        <authorList>
            <person name="Varghese N."/>
            <person name="Submissions S."/>
        </authorList>
    </citation>
    <scope>NUCLEOTIDE SEQUENCE [LARGE SCALE GENOMIC DNA]</scope>
    <source>
        <strain evidence="2">PL19</strain>
    </source>
</reference>
<dbReference type="Gene3D" id="3.90.79.10">
    <property type="entry name" value="Nucleoside Triphosphate Pyrophosphohydrolase"/>
    <property type="match status" value="1"/>
</dbReference>
<name>A0A1I3UGK4_9ACTN</name>
<dbReference type="Proteomes" id="UP000198928">
    <property type="component" value="Unassembled WGS sequence"/>
</dbReference>
<gene>
    <name evidence="1" type="ORF">SAMN05192584_101428</name>
</gene>
<evidence type="ECO:0000313" key="2">
    <source>
        <dbReference type="Proteomes" id="UP000198928"/>
    </source>
</evidence>
<accession>A0A1I3UGK4</accession>
<evidence type="ECO:0000313" key="1">
    <source>
        <dbReference type="EMBL" id="SFJ80996.1"/>
    </source>
</evidence>
<dbReference type="SUPFAM" id="SSF55811">
    <property type="entry name" value="Nudix"/>
    <property type="match status" value="1"/>
</dbReference>
<protein>
    <submittedName>
        <fullName evidence="1">8-oxo-dGTP pyrophosphatase MutT, NUDIX family</fullName>
    </submittedName>
</protein>
<proteinExistence type="predicted"/>
<dbReference type="RefSeq" id="WP_093847083.1">
    <property type="nucleotide sequence ID" value="NZ_FOSG01000001.1"/>
</dbReference>
<sequence length="330" mass="35683">MDDPRTAVAALLDGVAEHSGPPVPVSELCRRTGLAEAAAETAAPMVFALLSAFGALDWRQDPATGEALVAAVSPQAGYLLRSLSAYVRTEQAFLDNWERPGTADPPLTDRQALSGPQFLHLLEKRRLRTNPDAPPLRRVDVAQVVVKNRVRGRGGRAQYLMLYDGRARQYQLPGGYVRASDRDARTAAVRELEEELPGYSYVSGRDTLTELGVFPVVQISRTHGAVTAYRVALYQLRSGTERLPLAPGALWVPEETLLDPAGTVGGATLNITALLRLDRALPGGIGGLPQSMSGVQHRPLREVVRDRPWEVVGLLVGVVGLLVSLVPLLW</sequence>
<organism evidence="1 2">
    <name type="scientific">Streptomyces pini</name>
    <dbReference type="NCBI Taxonomy" id="1520580"/>
    <lineage>
        <taxon>Bacteria</taxon>
        <taxon>Bacillati</taxon>
        <taxon>Actinomycetota</taxon>
        <taxon>Actinomycetes</taxon>
        <taxon>Kitasatosporales</taxon>
        <taxon>Streptomycetaceae</taxon>
        <taxon>Streptomyces</taxon>
    </lineage>
</organism>
<keyword evidence="2" id="KW-1185">Reference proteome</keyword>
<dbReference type="OrthoDB" id="4206809at2"/>